<protein>
    <submittedName>
        <fullName evidence="1">Uncharacterized protein</fullName>
    </submittedName>
</protein>
<name>A0A1H3FRG2_9ACTN</name>
<accession>A0A1H3FRG2</accession>
<dbReference type="STRING" id="1137993.SAMN05660209_01577"/>
<evidence type="ECO:0000313" key="2">
    <source>
        <dbReference type="Proteomes" id="UP000198921"/>
    </source>
</evidence>
<organism evidence="1 2">
    <name type="scientific">Geodermatophilus africanus</name>
    <dbReference type="NCBI Taxonomy" id="1137993"/>
    <lineage>
        <taxon>Bacteria</taxon>
        <taxon>Bacillati</taxon>
        <taxon>Actinomycetota</taxon>
        <taxon>Actinomycetes</taxon>
        <taxon>Geodermatophilales</taxon>
        <taxon>Geodermatophilaceae</taxon>
        <taxon>Geodermatophilus</taxon>
    </lineage>
</organism>
<dbReference type="Proteomes" id="UP000198921">
    <property type="component" value="Unassembled WGS sequence"/>
</dbReference>
<sequence length="252" mass="26952">MSGGFFAGSGLLQRLRSVPVTVADLRRVADEVLPGLATGRLRITLADDRADGAVVVLEEDERRVRTPLRDLAEDMTDARVGSTPEELAAALTAWVRDRPVPDGVAAETGVAVLDWTDRTETAVGWRVVVRRGDRALPWTPSSALDRRAVDRVREAAAERSAAVGGQLRVEGPVALWSHPEVPVLASAVLVAPDLLLDRMAAAGLDPHDPQVVVTPHSPLACAGAAVAARLAGETGEACQRLPWRQIARLRWT</sequence>
<proteinExistence type="predicted"/>
<dbReference type="OrthoDB" id="5187538at2"/>
<evidence type="ECO:0000313" key="1">
    <source>
        <dbReference type="EMBL" id="SDX93586.1"/>
    </source>
</evidence>
<keyword evidence="2" id="KW-1185">Reference proteome</keyword>
<reference evidence="2" key="1">
    <citation type="submission" date="2016-10" db="EMBL/GenBank/DDBJ databases">
        <authorList>
            <person name="Varghese N."/>
            <person name="Submissions S."/>
        </authorList>
    </citation>
    <scope>NUCLEOTIDE SEQUENCE [LARGE SCALE GENOMIC DNA]</scope>
    <source>
        <strain evidence="2">DSM 45422</strain>
    </source>
</reference>
<dbReference type="AlphaFoldDB" id="A0A1H3FRG2"/>
<dbReference type="EMBL" id="FNOT01000004">
    <property type="protein sequence ID" value="SDX93586.1"/>
    <property type="molecule type" value="Genomic_DNA"/>
</dbReference>
<dbReference type="RefSeq" id="WP_091153294.1">
    <property type="nucleotide sequence ID" value="NZ_FNOT01000004.1"/>
</dbReference>
<gene>
    <name evidence="1" type="ORF">SAMN05660209_01577</name>
</gene>